<keyword evidence="3" id="KW-1185">Reference proteome</keyword>
<evidence type="ECO:0000256" key="1">
    <source>
        <dbReference type="SAM" id="MobiDB-lite"/>
    </source>
</evidence>
<protein>
    <submittedName>
        <fullName evidence="2">Uncharacterized protein</fullName>
    </submittedName>
</protein>
<evidence type="ECO:0000313" key="3">
    <source>
        <dbReference type="Proteomes" id="UP000250572"/>
    </source>
</evidence>
<name>A0A315VWJ0_GAMAF</name>
<feature type="compositionally biased region" description="Basic and acidic residues" evidence="1">
    <location>
        <begin position="268"/>
        <end position="278"/>
    </location>
</feature>
<comment type="caution">
    <text evidence="2">The sequence shown here is derived from an EMBL/GenBank/DDBJ whole genome shotgun (WGS) entry which is preliminary data.</text>
</comment>
<dbReference type="AlphaFoldDB" id="A0A315VWJ0"/>
<dbReference type="Proteomes" id="UP000250572">
    <property type="component" value="Unassembled WGS sequence"/>
</dbReference>
<accession>A0A315VWJ0</accession>
<gene>
    <name evidence="2" type="ORF">CCH79_00013830</name>
</gene>
<feature type="region of interest" description="Disordered" evidence="1">
    <location>
        <begin position="167"/>
        <end position="190"/>
    </location>
</feature>
<sequence length="278" mass="30928">MAVLRSCKESITMGITPPSLYDNHLITTILELQKRKLYLLQFSVLHLLRLLEPHSSTARQDHEDQATGRSFPSAVQITKDDDLKLQLHRRIEDNKADVLDGPVKAQISTGYTCPGSYPGPPQGRTCLKHLKGRRPGITLARCLSHYNWLLSTNHLITSYLDCRYPSAASGSHRPKRPTLQPDSIAHRRCPPMGSRVTTVTDTHNLAATAPLSCLDIEGTEHGSLTLNVLHLSRNMLKVLPERGVKAPSHTRLCQTFPADPHKTFGPAKSDRHPPPTHH</sequence>
<proteinExistence type="predicted"/>
<feature type="region of interest" description="Disordered" evidence="1">
    <location>
        <begin position="252"/>
        <end position="278"/>
    </location>
</feature>
<reference evidence="2 3" key="1">
    <citation type="journal article" date="2018" name="G3 (Bethesda)">
        <title>A High-Quality Reference Genome for the Invasive Mosquitofish Gambusia affinis Using a Chicago Library.</title>
        <authorList>
            <person name="Hoffberg S.L."/>
            <person name="Troendle N.J."/>
            <person name="Glenn T.C."/>
            <person name="Mahmud O."/>
            <person name="Louha S."/>
            <person name="Chalopin D."/>
            <person name="Bennetzen J.L."/>
            <person name="Mauricio R."/>
        </authorList>
    </citation>
    <scope>NUCLEOTIDE SEQUENCE [LARGE SCALE GENOMIC DNA]</scope>
    <source>
        <strain evidence="2">NE01/NJP1002.9</strain>
        <tissue evidence="2">Muscle</tissue>
    </source>
</reference>
<evidence type="ECO:0000313" key="2">
    <source>
        <dbReference type="EMBL" id="PWA27257.1"/>
    </source>
</evidence>
<dbReference type="EMBL" id="NHOQ01001073">
    <property type="protein sequence ID" value="PWA27257.1"/>
    <property type="molecule type" value="Genomic_DNA"/>
</dbReference>
<organism evidence="2 3">
    <name type="scientific">Gambusia affinis</name>
    <name type="common">Western mosquitofish</name>
    <name type="synonym">Heterandria affinis</name>
    <dbReference type="NCBI Taxonomy" id="33528"/>
    <lineage>
        <taxon>Eukaryota</taxon>
        <taxon>Metazoa</taxon>
        <taxon>Chordata</taxon>
        <taxon>Craniata</taxon>
        <taxon>Vertebrata</taxon>
        <taxon>Euteleostomi</taxon>
        <taxon>Actinopterygii</taxon>
        <taxon>Neopterygii</taxon>
        <taxon>Teleostei</taxon>
        <taxon>Neoteleostei</taxon>
        <taxon>Acanthomorphata</taxon>
        <taxon>Ovalentaria</taxon>
        <taxon>Atherinomorphae</taxon>
        <taxon>Cyprinodontiformes</taxon>
        <taxon>Poeciliidae</taxon>
        <taxon>Poeciliinae</taxon>
        <taxon>Gambusia</taxon>
    </lineage>
</organism>